<comment type="caution">
    <text evidence="5">The sequence shown here is derived from an EMBL/GenBank/DDBJ whole genome shotgun (WGS) entry which is preliminary data.</text>
</comment>
<dbReference type="PANTHER" id="PTHR46369:SF1">
    <property type="entry name" value="PROTEIN CELLULOSE SYNTHASE INTERACTIVE 3"/>
    <property type="match status" value="1"/>
</dbReference>
<keyword evidence="1" id="KW-0677">Repeat</keyword>
<dbReference type="Gene3D" id="1.25.10.10">
    <property type="entry name" value="Leucine-rich Repeat Variant"/>
    <property type="match status" value="9"/>
</dbReference>
<accession>A0ABD1U4Q2</accession>
<dbReference type="Pfam" id="PF00168">
    <property type="entry name" value="C2"/>
    <property type="match status" value="1"/>
</dbReference>
<dbReference type="SMART" id="SM00239">
    <property type="entry name" value="C2"/>
    <property type="match status" value="1"/>
</dbReference>
<organism evidence="5 6">
    <name type="scientific">Forsythia ovata</name>
    <dbReference type="NCBI Taxonomy" id="205694"/>
    <lineage>
        <taxon>Eukaryota</taxon>
        <taxon>Viridiplantae</taxon>
        <taxon>Streptophyta</taxon>
        <taxon>Embryophyta</taxon>
        <taxon>Tracheophyta</taxon>
        <taxon>Spermatophyta</taxon>
        <taxon>Magnoliopsida</taxon>
        <taxon>eudicotyledons</taxon>
        <taxon>Gunneridae</taxon>
        <taxon>Pentapetalae</taxon>
        <taxon>asterids</taxon>
        <taxon>lamiids</taxon>
        <taxon>Lamiales</taxon>
        <taxon>Oleaceae</taxon>
        <taxon>Forsythieae</taxon>
        <taxon>Forsythia</taxon>
    </lineage>
</organism>
<dbReference type="SMART" id="SM00185">
    <property type="entry name" value="ARM"/>
    <property type="match status" value="14"/>
</dbReference>
<dbReference type="CDD" id="cd00030">
    <property type="entry name" value="C2"/>
    <property type="match status" value="1"/>
</dbReference>
<feature type="region of interest" description="Disordered" evidence="3">
    <location>
        <begin position="61"/>
        <end position="87"/>
    </location>
</feature>
<evidence type="ECO:0000256" key="1">
    <source>
        <dbReference type="ARBA" id="ARBA00022737"/>
    </source>
</evidence>
<evidence type="ECO:0000256" key="3">
    <source>
        <dbReference type="SAM" id="MobiDB-lite"/>
    </source>
</evidence>
<dbReference type="PROSITE" id="PS50176">
    <property type="entry name" value="ARM_REPEAT"/>
    <property type="match status" value="1"/>
</dbReference>
<dbReference type="Proteomes" id="UP001604277">
    <property type="component" value="Unassembled WGS sequence"/>
</dbReference>
<dbReference type="SUPFAM" id="SSF48371">
    <property type="entry name" value="ARM repeat"/>
    <property type="match status" value="4"/>
</dbReference>
<dbReference type="InterPro" id="IPR000008">
    <property type="entry name" value="C2_dom"/>
</dbReference>
<evidence type="ECO:0000313" key="5">
    <source>
        <dbReference type="EMBL" id="KAL2519987.1"/>
    </source>
</evidence>
<evidence type="ECO:0000259" key="4">
    <source>
        <dbReference type="PROSITE" id="PS50004"/>
    </source>
</evidence>
<name>A0ABD1U4Q2_9LAMI</name>
<sequence length="2165" mass="233409">MDMQDVWLRLGCTIGVKNCCTPLERETKAEAFEARKIESERVPGGVQEYWSKVELMSKSSSFKSRGHKASSSAGKNKESNGTAEIDDSERMKTRVAQFIEQLHAKKSSPPEKELLTARLLGIAKARKEARELIGLHAQALPLFISILRSGTPMAKINVAAMLSVLCKDEDLRLKVLLGGCIPPLLSLLKSESTEARKAAADALVEVSSSGLSDDNVGTKIFVTEGVVPALWKQLDPKNKTDKVVEGFVTGALRNLCGDKDGYWRATLDDGGVDIIVSLLSSENDATKSNAAALLARLMLAFPDSIPKIIDSGAIKALLGLLDQEKDVSVRASAAEALEAFSLKSTDAKKAVVDAEGIQVLIRAVVAPSKEGMQGEVGQALQQRTTRALANIYGGMSALILHLGELSRSPRLAAPVADIILALAYCLTVFEQSADEEPFDATKIESILVTLLKPRDNKLFQECLFEAFGSLYSNAHLSVTIDQSESKRVLVGLITMAAGDAQEYLILALIRLCTESLGVWGAIGKREGIQLLISSLGLSDEKHQEYAVEMLAILTEQNDDSKWAITAAGGIPPLVQILEVGSRKAKEDAVVMLWNLCCQSEDIRACVESAGAISAFLGLLRDGGPEGQEASVKALIKLIRKADSATINQLLALLLGDTPRSKVHVIKVLGHVLSMASDSDLVHKGAAANKGLRSLVQVLNSSNKKTQEYAASILADLFSKRHDICDSLATDEVVNPCIKILTGKTQGIATKSARPTMTKSKSKISYAEGDYKQLIKLAKTSSIDSAEAAMAALANMLLDPHIAAEALGEDVVSAITRILGKGSLEGKKSASRALHQLLKHFPAGNVFSGSAQCQFAVLAILDSLNAMDMDGNDAADTLEVVALLSRMKYGINSTYQLCSILAEVPSGLEPLVQCLCDGPPLVQDKAIEILSGLCGVQPRVLADLLVSHSRSIAALANRILNSSSGEVRVGGTALIICAAKDHKIQSMDALKASGSLKPLIHALVDMTKQNSTCSSLQIEVKTPRGIKVLDPVTLLGSTVALWLLSMISSFHSKGKLTVMEAGGLEVLLDKLAKHTSNEQVEYEDTEGTWISALLVAILFQDANIASSPTAMHFIPTLTLLLKSDEMINKFFAAQAMASIVCHGDKGTNLAIANLDAVSGLITLSGYAESDMQNLIALSEEFSLVKNPGQVILECLFQTEDARINSIAHETTHLLVNLLRPMPERPGAPPFAVRILTKIANGGDMNKLLIAEAGALDALSKYLSLSPQDSTEATISELLRILFGNPDLLRYEAAVSCMNQLVAVLHLGSRSARLSAAKALNELFDAENIRDSEASIQAIQPLVDMLNTSLEHEQLVAISALIKLTSENDTKAALLAEAEGNPLESLRRLLSSSATLKLKSEAAELCSVLFGYSRVRGMPSAYECIEPLLLLIRSDNEMARESGICAFERLLDDEQQVEIASAHDVVGLLVHLVSGSNLRLIEASICCLIKFGKDQTSRKLDMVNAGIIDSCLELLPTAPNSLFSTIAELFRILTNSSAISICSAAVKIVEPLFMVLLQTDFELWGQQSALQALVNILEKPQSLANLKLTPIQVIEYLIPFLESPSQAIQQLSTDLLSHLLEQEHFKQDIKTKNAIVPVVQLAGVGILNLQETAVNALENISLSWPEAVVDAGGILELSRIILQDDPQPPDALWESAAVVLCNILHSKAEYYFQVPIEGLVKMLHSTFERTFTFALDALIVQEKTDAAGAELMAEAGAIDALLDLLRSHQCEEAAGRLLEALFNNTRVQKMKVSKYAIAPLAQYLLDPETTSHSGRLLAALSLGDLSQHEGLARSNDSVSACRALISLLEDKPTEEMKTVAVCALQNFVMYSRTNRRFVAETGGIVVIQELLLSPNSEIAGQAALLIKFLFSSQALQEHVSNELISSLTAALERELLSTAAINEEVLRTIHVIFANFQKLHSSEAATLCIPHLIAALKSGSEIVQDSVLTTLCLLKQSWPTPPTGVAKSQAMVVAEAIPTLQLLMKTCPPSFHDRAESLLRCLPGCLTVVVKRANNLKHIMGGTNPFCRLTISNGSAKQTKVVYQSTSPEWEEGFTWAFDVPPKGQKLNISCKSKNTFKKTTLGRVAISIDKIISEGNYSDVFSLSHNSNNDGCSRTLEVEITWSNRT</sequence>
<feature type="domain" description="C2" evidence="4">
    <location>
        <begin position="2023"/>
        <end position="2140"/>
    </location>
</feature>
<keyword evidence="6" id="KW-1185">Reference proteome</keyword>
<protein>
    <submittedName>
        <fullName evidence="5">Armadillo/beta-catenin-like repeat</fullName>
    </submittedName>
</protein>
<dbReference type="InterPro" id="IPR035892">
    <property type="entry name" value="C2_domain_sf"/>
</dbReference>
<dbReference type="InterPro" id="IPR000225">
    <property type="entry name" value="Armadillo"/>
</dbReference>
<dbReference type="InterPro" id="IPR044297">
    <property type="entry name" value="CSI1/2/3"/>
</dbReference>
<dbReference type="Pfam" id="PF00514">
    <property type="entry name" value="Arm"/>
    <property type="match status" value="2"/>
</dbReference>
<evidence type="ECO:0000256" key="2">
    <source>
        <dbReference type="PROSITE-ProRule" id="PRU00259"/>
    </source>
</evidence>
<dbReference type="PANTHER" id="PTHR46369">
    <property type="entry name" value="PROTEIN CELLULOSE SYNTHASE INTERACTIVE 1"/>
    <property type="match status" value="1"/>
</dbReference>
<dbReference type="EMBL" id="JBFOLJ010000007">
    <property type="protein sequence ID" value="KAL2519987.1"/>
    <property type="molecule type" value="Genomic_DNA"/>
</dbReference>
<dbReference type="SUPFAM" id="SSF49562">
    <property type="entry name" value="C2 domain (Calcium/lipid-binding domain, CaLB)"/>
    <property type="match status" value="1"/>
</dbReference>
<dbReference type="PROSITE" id="PS50004">
    <property type="entry name" value="C2"/>
    <property type="match status" value="1"/>
</dbReference>
<gene>
    <name evidence="5" type="ORF">Fot_23910</name>
</gene>
<feature type="compositionally biased region" description="Polar residues" evidence="3">
    <location>
        <begin position="61"/>
        <end position="82"/>
    </location>
</feature>
<dbReference type="Gene3D" id="2.60.40.150">
    <property type="entry name" value="C2 domain"/>
    <property type="match status" value="1"/>
</dbReference>
<dbReference type="InterPro" id="IPR011989">
    <property type="entry name" value="ARM-like"/>
</dbReference>
<dbReference type="InterPro" id="IPR016024">
    <property type="entry name" value="ARM-type_fold"/>
</dbReference>
<feature type="repeat" description="ARM" evidence="2">
    <location>
        <begin position="568"/>
        <end position="610"/>
    </location>
</feature>
<evidence type="ECO:0000313" key="6">
    <source>
        <dbReference type="Proteomes" id="UP001604277"/>
    </source>
</evidence>
<proteinExistence type="predicted"/>
<reference evidence="6" key="1">
    <citation type="submission" date="2024-07" db="EMBL/GenBank/DDBJ databases">
        <title>Two chromosome-level genome assemblies of Korean endemic species Abeliophyllum distichum and Forsythia ovata (Oleaceae).</title>
        <authorList>
            <person name="Jang H."/>
        </authorList>
    </citation>
    <scope>NUCLEOTIDE SEQUENCE [LARGE SCALE GENOMIC DNA]</scope>
</reference>